<dbReference type="RefSeq" id="WP_149944702.1">
    <property type="nucleotide sequence ID" value="NZ_JAWUDM010000033.1"/>
</dbReference>
<name>A0A5M5D545_BACOV</name>
<comment type="caution">
    <text evidence="2">The sequence shown here is derived from an EMBL/GenBank/DDBJ whole genome shotgun (WGS) entry which is preliminary data.</text>
</comment>
<reference evidence="2 3" key="1">
    <citation type="journal article" date="2019" name="Nat. Med.">
        <title>A library of human gut bacterial isolates paired with longitudinal multiomics data enables mechanistic microbiome research.</title>
        <authorList>
            <person name="Poyet M."/>
            <person name="Groussin M."/>
            <person name="Gibbons S.M."/>
            <person name="Avila-Pacheco J."/>
            <person name="Jiang X."/>
            <person name="Kearney S.M."/>
            <person name="Perrotta A.R."/>
            <person name="Berdy B."/>
            <person name="Zhao S."/>
            <person name="Lieberman T.D."/>
            <person name="Swanson P.K."/>
            <person name="Smith M."/>
            <person name="Roesemann S."/>
            <person name="Alexander J.E."/>
            <person name="Rich S.A."/>
            <person name="Livny J."/>
            <person name="Vlamakis H."/>
            <person name="Clish C."/>
            <person name="Bullock K."/>
            <person name="Deik A."/>
            <person name="Scott J."/>
            <person name="Pierce K.A."/>
            <person name="Xavier R.J."/>
            <person name="Alm E.J."/>
        </authorList>
    </citation>
    <scope>NUCLEOTIDE SEQUENCE [LARGE SCALE GENOMIC DNA]</scope>
    <source>
        <strain evidence="2 3">BIOML-A134</strain>
    </source>
</reference>
<feature type="chain" id="PRO_5030132683" evidence="1">
    <location>
        <begin position="24"/>
        <end position="689"/>
    </location>
</feature>
<dbReference type="Proteomes" id="UP000473905">
    <property type="component" value="Unassembled WGS sequence"/>
</dbReference>
<protein>
    <submittedName>
        <fullName evidence="2">Uncharacterized protein</fullName>
    </submittedName>
</protein>
<gene>
    <name evidence="2" type="ORF">F3D66_19840</name>
</gene>
<evidence type="ECO:0000313" key="3">
    <source>
        <dbReference type="Proteomes" id="UP000473905"/>
    </source>
</evidence>
<proteinExistence type="predicted"/>
<organism evidence="2 3">
    <name type="scientific">Bacteroides ovatus</name>
    <dbReference type="NCBI Taxonomy" id="28116"/>
    <lineage>
        <taxon>Bacteria</taxon>
        <taxon>Pseudomonadati</taxon>
        <taxon>Bacteroidota</taxon>
        <taxon>Bacteroidia</taxon>
        <taxon>Bacteroidales</taxon>
        <taxon>Bacteroidaceae</taxon>
        <taxon>Bacteroides</taxon>
    </lineage>
</organism>
<evidence type="ECO:0000313" key="2">
    <source>
        <dbReference type="EMBL" id="KAA4093589.1"/>
    </source>
</evidence>
<dbReference type="PROSITE" id="PS51257">
    <property type="entry name" value="PROKAR_LIPOPROTEIN"/>
    <property type="match status" value="1"/>
</dbReference>
<sequence length="689" mass="74314">MKKSLFWSLIAATAMMTACGDDAFVDNQQVVTGEETPVAFKINMGNAISTYAGTDFSKGGWSNWKDSGTEMIEEVNARATLQVFANGGTSPYTQVRTVLTEAPSGNDIELPQFRLPAGNSYTAVVWVDFVPKSVTSSSTESRNDYYWKTENLASVSELQFTDGLMPIVETPEARDAYTGLIKFTVNADGTYNITDGAEDQSISTAIPITATRKFAKISLILTDYDNKTEWADALNNLGSDNLLEYLGMEVTNLSTGYNALTQSPVSATPTTQSYFHRPFDVASATSTSDHVNGVKWYQDGDKFYPIFDLNYVIPEKAGKDATYSLSFKGYNVDGTPGFTADAAALTEINAEADGFKLVAIRNASNVPVRTNAHTIIKMNLYKAYSCTVTIVDEFTGGTENIVIDDDDKKQSTDDHFIPEGDENGAHIVVVRGNDGKAISIDITGINKDNFDLVIDDLVAMKNLSSTADNTKPVINMSGTDIPNPADFSDLEGNVTNDIKLTLTQDGQDIVLEGLTNNITLDLPSIQKFIVTSTADVTIEKVVSNSWPTSITAKNVTFTGTTYNSVSINVEETATFNGGTYNNEVAVVGSEDDAEAVINGGLFNHNFKSSVDTTIKGGLLPSVDADGNGVADYMLIMNAGKTLTVEKADEPFGPLFSTSGAGCKLVYDTQDIRDFYSGLIVGNWSNISVK</sequence>
<feature type="signal peptide" evidence="1">
    <location>
        <begin position="1"/>
        <end position="23"/>
    </location>
</feature>
<evidence type="ECO:0000256" key="1">
    <source>
        <dbReference type="SAM" id="SignalP"/>
    </source>
</evidence>
<keyword evidence="3" id="KW-1185">Reference proteome</keyword>
<keyword evidence="1" id="KW-0732">Signal</keyword>
<dbReference type="EMBL" id="VWKB01000028">
    <property type="protein sequence ID" value="KAA4093589.1"/>
    <property type="molecule type" value="Genomic_DNA"/>
</dbReference>
<accession>A0A5M5D545</accession>
<dbReference type="AlphaFoldDB" id="A0A5M5D545"/>